<protein>
    <submittedName>
        <fullName evidence="1">Uncharacterized protein</fullName>
    </submittedName>
</protein>
<gene>
    <name evidence="1" type="ORF">SAMN05444350_13242</name>
</gene>
<organism evidence="1 2">
    <name type="scientific">Bacteroides stercorirosoris</name>
    <dbReference type="NCBI Taxonomy" id="871324"/>
    <lineage>
        <taxon>Bacteria</taxon>
        <taxon>Pseudomonadati</taxon>
        <taxon>Bacteroidota</taxon>
        <taxon>Bacteroidia</taxon>
        <taxon>Bacteroidales</taxon>
        <taxon>Bacteroidaceae</taxon>
        <taxon>Bacteroides</taxon>
    </lineage>
</organism>
<dbReference type="EMBL" id="FQZN01000032">
    <property type="protein sequence ID" value="SHJ50812.1"/>
    <property type="molecule type" value="Genomic_DNA"/>
</dbReference>
<dbReference type="Proteomes" id="UP000184192">
    <property type="component" value="Unassembled WGS sequence"/>
</dbReference>
<sequence length="108" mass="11504">MRISFFTRAVARRPVGDAGGYFQSGTVDGDGVDVLLSGVEGLVVRDVPVELFAARLQREHQLTAGTMGFTAVSVLGKRMAADFLPSAEVFRVRVAVASATSRASKRMS</sequence>
<dbReference type="AlphaFoldDB" id="A0A1M6JVY5"/>
<name>A0A1M6JVY5_9BACE</name>
<evidence type="ECO:0000313" key="1">
    <source>
        <dbReference type="EMBL" id="SHJ50812.1"/>
    </source>
</evidence>
<proteinExistence type="predicted"/>
<keyword evidence="2" id="KW-1185">Reference proteome</keyword>
<accession>A0A1M6JVY5</accession>
<evidence type="ECO:0000313" key="2">
    <source>
        <dbReference type="Proteomes" id="UP000184192"/>
    </source>
</evidence>
<reference evidence="2" key="1">
    <citation type="submission" date="2016-11" db="EMBL/GenBank/DDBJ databases">
        <authorList>
            <person name="Varghese N."/>
            <person name="Submissions S."/>
        </authorList>
    </citation>
    <scope>NUCLEOTIDE SEQUENCE [LARGE SCALE GENOMIC DNA]</scope>
    <source>
        <strain evidence="2">DSM 26884</strain>
    </source>
</reference>